<dbReference type="EMBL" id="SBJO01000037">
    <property type="protein sequence ID" value="KAF9764109.1"/>
    <property type="molecule type" value="Genomic_DNA"/>
</dbReference>
<evidence type="ECO:0000256" key="10">
    <source>
        <dbReference type="RuleBase" id="RU365024"/>
    </source>
</evidence>
<keyword evidence="10" id="KW-0547">Nucleotide-binding</keyword>
<evidence type="ECO:0000256" key="4">
    <source>
        <dbReference type="ARBA" id="ARBA00022679"/>
    </source>
</evidence>
<comment type="pathway">
    <text evidence="1 10">Phospholipid metabolism; phosphatidylglycerol biosynthesis; phosphatidylglycerol from CDP-diacylglycerol: step 1/2.</text>
</comment>
<accession>A0A9P6KZ80</accession>
<keyword evidence="8 10" id="KW-1208">Phospholipid metabolism</keyword>
<keyword evidence="13" id="KW-1185">Reference proteome</keyword>
<evidence type="ECO:0000259" key="11">
    <source>
        <dbReference type="PROSITE" id="PS50035"/>
    </source>
</evidence>
<comment type="function">
    <text evidence="10">Functions in the biosynthesis of the anionic phospholipids phosphatidylglycerol and cardiolipin.</text>
</comment>
<feature type="domain" description="PLD phosphodiesterase" evidence="11">
    <location>
        <begin position="116"/>
        <end position="142"/>
    </location>
</feature>
<reference evidence="12 13" key="1">
    <citation type="journal article" date="2020" name="Genome Biol. Evol.">
        <title>Comparative genomics of strictly vertically transmitted, feminizing microsporidia endosymbionts of amphipod crustaceans.</title>
        <authorList>
            <person name="Cormier A."/>
            <person name="Chebbi M.A."/>
            <person name="Giraud I."/>
            <person name="Wattier R."/>
            <person name="Teixeira M."/>
            <person name="Gilbert C."/>
            <person name="Rigaud T."/>
            <person name="Cordaux R."/>
        </authorList>
    </citation>
    <scope>NUCLEOTIDE SEQUENCE [LARGE SCALE GENOMIC DNA]</scope>
    <source>
        <strain evidence="12 13">Ou3-Ou53</strain>
    </source>
</reference>
<sequence length="423" mass="48724">MKKLLKSLDEFNIFTLGDVNRLKTPEEFFNVLKEGFIKSKEAYIATMYFGEDEQSNELLQMIENRNDEGKRTIIICDKARGMTEHIKLMIKKHKLFDNFYFKKSSSSLFPSKVSELLSVFHSKIILFDDKAIVTGANVNGSYFNVRLDRYFYTLNTELVNLIIGTVFVPIIQKSKDIGGFNIVSGNVGCVHNSFYASKKGIESQDVFANTLTTILQEQNNPTNVIDMLDYKEISTDPKIIVYDEKSEYSVIEALVDRGFNEIVISTAYLNFPYEYIKLLRKANVKIVVNDPETNIFTEYGNHGSLVTDIYKYSTLRTALNLPKSQIYEFRREGYTMHAKGIWAFTDTVAATMIGSSNMNRRSLNRDTELNFLLVSSREEHVKLFREEVADLLKRSTLRDVKDLQSRDYSLLVILIFILFNSFI</sequence>
<dbReference type="Proteomes" id="UP000740883">
    <property type="component" value="Unassembled WGS sequence"/>
</dbReference>
<proteinExistence type="inferred from homology"/>
<comment type="caution">
    <text evidence="12">The sequence shown here is derived from an EMBL/GenBank/DDBJ whole genome shotgun (WGS) entry which is preliminary data.</text>
</comment>
<comment type="subcellular location">
    <subcellularLocation>
        <location evidence="10">Mitochondrion</location>
    </subcellularLocation>
</comment>
<dbReference type="InterPro" id="IPR025202">
    <property type="entry name" value="PLD-like_dom"/>
</dbReference>
<dbReference type="Pfam" id="PF13091">
    <property type="entry name" value="PLDc_2"/>
    <property type="match status" value="1"/>
</dbReference>
<dbReference type="EC" id="2.7.8.5" evidence="10"/>
<evidence type="ECO:0000256" key="7">
    <source>
        <dbReference type="ARBA" id="ARBA00023209"/>
    </source>
</evidence>
<name>A0A9P6KZ80_9MICR</name>
<dbReference type="GO" id="GO:0005739">
    <property type="term" value="C:mitochondrion"/>
    <property type="evidence" value="ECO:0007669"/>
    <property type="project" value="UniProtKB-SubCell"/>
</dbReference>
<dbReference type="PANTHER" id="PTHR12586">
    <property type="entry name" value="CDP-DIACYLGLYCEROL--SERINE O-PHOSPHATIDYLTRANSFERASE"/>
    <property type="match status" value="1"/>
</dbReference>
<evidence type="ECO:0000313" key="12">
    <source>
        <dbReference type="EMBL" id="KAF9764109.1"/>
    </source>
</evidence>
<dbReference type="Gene3D" id="3.30.870.10">
    <property type="entry name" value="Endonuclease Chain A"/>
    <property type="match status" value="2"/>
</dbReference>
<evidence type="ECO:0000256" key="9">
    <source>
        <dbReference type="ARBA" id="ARBA00048586"/>
    </source>
</evidence>
<evidence type="ECO:0000313" key="13">
    <source>
        <dbReference type="Proteomes" id="UP000740883"/>
    </source>
</evidence>
<dbReference type="SMART" id="SM00155">
    <property type="entry name" value="PLDc"/>
    <property type="match status" value="2"/>
</dbReference>
<protein>
    <recommendedName>
        <fullName evidence="10">CDP-diacylglycerol--glycerol-3-phosphate 3-phosphatidyltransferase</fullName>
        <ecNumber evidence="10">2.7.8.5</ecNumber>
    </recommendedName>
</protein>
<dbReference type="AlphaFoldDB" id="A0A9P6KZ80"/>
<dbReference type="GO" id="GO:0005524">
    <property type="term" value="F:ATP binding"/>
    <property type="evidence" value="ECO:0007669"/>
    <property type="project" value="UniProtKB-KW"/>
</dbReference>
<keyword evidence="4 10" id="KW-0808">Transferase</keyword>
<organism evidence="12 13">
    <name type="scientific">Nosema granulosis</name>
    <dbReference type="NCBI Taxonomy" id="83296"/>
    <lineage>
        <taxon>Eukaryota</taxon>
        <taxon>Fungi</taxon>
        <taxon>Fungi incertae sedis</taxon>
        <taxon>Microsporidia</taxon>
        <taxon>Nosematidae</taxon>
        <taxon>Nosema</taxon>
    </lineage>
</organism>
<evidence type="ECO:0000256" key="3">
    <source>
        <dbReference type="ARBA" id="ARBA00022516"/>
    </source>
</evidence>
<evidence type="ECO:0000256" key="6">
    <source>
        <dbReference type="ARBA" id="ARBA00023098"/>
    </source>
</evidence>
<evidence type="ECO:0000256" key="2">
    <source>
        <dbReference type="ARBA" id="ARBA00010682"/>
    </source>
</evidence>
<dbReference type="PROSITE" id="PS50035">
    <property type="entry name" value="PLD"/>
    <property type="match status" value="1"/>
</dbReference>
<comment type="catalytic activity">
    <reaction evidence="9 10">
        <text>a CDP-1,2-diacyl-sn-glycerol + sn-glycerol 3-phosphate = a 1,2-diacyl-sn-glycero-3-phospho-(1'-sn-glycero-3'-phosphate) + CMP + H(+)</text>
        <dbReference type="Rhea" id="RHEA:12593"/>
        <dbReference type="ChEBI" id="CHEBI:15378"/>
        <dbReference type="ChEBI" id="CHEBI:57597"/>
        <dbReference type="ChEBI" id="CHEBI:58332"/>
        <dbReference type="ChEBI" id="CHEBI:60110"/>
        <dbReference type="ChEBI" id="CHEBI:60377"/>
        <dbReference type="EC" id="2.7.8.5"/>
    </reaction>
</comment>
<evidence type="ECO:0000256" key="8">
    <source>
        <dbReference type="ARBA" id="ARBA00023264"/>
    </source>
</evidence>
<keyword evidence="5" id="KW-0677">Repeat</keyword>
<dbReference type="GO" id="GO:0008444">
    <property type="term" value="F:CDP-diacylglycerol-glycerol-3-phosphate 3-phosphatidyltransferase activity"/>
    <property type="evidence" value="ECO:0007669"/>
    <property type="project" value="UniProtKB-EC"/>
</dbReference>
<gene>
    <name evidence="12" type="primary">PGS1_1</name>
    <name evidence="12" type="ORF">NGRA_0824</name>
</gene>
<dbReference type="InterPro" id="IPR001736">
    <property type="entry name" value="PLipase_D/transphosphatidylase"/>
</dbReference>
<keyword evidence="10" id="KW-0067">ATP-binding</keyword>
<dbReference type="InterPro" id="IPR016270">
    <property type="entry name" value="PGS1"/>
</dbReference>
<keyword evidence="7 10" id="KW-0594">Phospholipid biosynthesis</keyword>
<comment type="similarity">
    <text evidence="2 10">Belongs to the CDP-alcohol phosphatidyltransferase class-II family.</text>
</comment>
<keyword evidence="10" id="KW-0496">Mitochondrion</keyword>
<dbReference type="PIRSF" id="PIRSF000850">
    <property type="entry name" value="Phospholipase_D_PSS"/>
    <property type="match status" value="1"/>
</dbReference>
<evidence type="ECO:0000256" key="5">
    <source>
        <dbReference type="ARBA" id="ARBA00022737"/>
    </source>
</evidence>
<dbReference type="GO" id="GO:0032049">
    <property type="term" value="P:cardiolipin biosynthetic process"/>
    <property type="evidence" value="ECO:0007669"/>
    <property type="project" value="InterPro"/>
</dbReference>
<dbReference type="SUPFAM" id="SSF56024">
    <property type="entry name" value="Phospholipase D/nuclease"/>
    <property type="match status" value="2"/>
</dbReference>
<dbReference type="OrthoDB" id="10250191at2759"/>
<evidence type="ECO:0000256" key="1">
    <source>
        <dbReference type="ARBA" id="ARBA00005042"/>
    </source>
</evidence>
<keyword evidence="6 10" id="KW-0443">Lipid metabolism</keyword>
<dbReference type="PANTHER" id="PTHR12586:SF1">
    <property type="entry name" value="CDP-DIACYLGLYCEROL--GLYCEROL-3-PHOSPHATE 3-PHOSPHATIDYLTRANSFERASE, MITOCHONDRIAL"/>
    <property type="match status" value="1"/>
</dbReference>
<keyword evidence="3 10" id="KW-0444">Lipid biosynthesis</keyword>